<reference evidence="2" key="1">
    <citation type="journal article" date="2022" name="Int. J. Mol. Sci.">
        <title>Draft Genome of Tanacetum Coccineum: Genomic Comparison of Closely Related Tanacetum-Family Plants.</title>
        <authorList>
            <person name="Yamashiro T."/>
            <person name="Shiraishi A."/>
            <person name="Nakayama K."/>
            <person name="Satake H."/>
        </authorList>
    </citation>
    <scope>NUCLEOTIDE SEQUENCE</scope>
</reference>
<dbReference type="Proteomes" id="UP001151760">
    <property type="component" value="Unassembled WGS sequence"/>
</dbReference>
<evidence type="ECO:0000256" key="1">
    <source>
        <dbReference type="SAM" id="MobiDB-lite"/>
    </source>
</evidence>
<reference evidence="2" key="2">
    <citation type="submission" date="2022-01" db="EMBL/GenBank/DDBJ databases">
        <authorList>
            <person name="Yamashiro T."/>
            <person name="Shiraishi A."/>
            <person name="Satake H."/>
            <person name="Nakayama K."/>
        </authorList>
    </citation>
    <scope>NUCLEOTIDE SEQUENCE</scope>
</reference>
<evidence type="ECO:0000313" key="3">
    <source>
        <dbReference type="Proteomes" id="UP001151760"/>
    </source>
</evidence>
<accession>A0ABQ5FP39</accession>
<name>A0ABQ5FP39_9ASTR</name>
<organism evidence="2 3">
    <name type="scientific">Tanacetum coccineum</name>
    <dbReference type="NCBI Taxonomy" id="301880"/>
    <lineage>
        <taxon>Eukaryota</taxon>
        <taxon>Viridiplantae</taxon>
        <taxon>Streptophyta</taxon>
        <taxon>Embryophyta</taxon>
        <taxon>Tracheophyta</taxon>
        <taxon>Spermatophyta</taxon>
        <taxon>Magnoliopsida</taxon>
        <taxon>eudicotyledons</taxon>
        <taxon>Gunneridae</taxon>
        <taxon>Pentapetalae</taxon>
        <taxon>asterids</taxon>
        <taxon>campanulids</taxon>
        <taxon>Asterales</taxon>
        <taxon>Asteraceae</taxon>
        <taxon>Asteroideae</taxon>
        <taxon>Anthemideae</taxon>
        <taxon>Anthemidinae</taxon>
        <taxon>Tanacetum</taxon>
    </lineage>
</organism>
<comment type="caution">
    <text evidence="2">The sequence shown here is derived from an EMBL/GenBank/DDBJ whole genome shotgun (WGS) entry which is preliminary data.</text>
</comment>
<gene>
    <name evidence="2" type="ORF">Tco_1015947</name>
</gene>
<feature type="compositionally biased region" description="Gly residues" evidence="1">
    <location>
        <begin position="33"/>
        <end position="47"/>
    </location>
</feature>
<protein>
    <submittedName>
        <fullName evidence="2">Uncharacterized protein</fullName>
    </submittedName>
</protein>
<sequence>MGTPTQFCVWSCPNFSASASRPFSAGRPAVESLGGGTGERVGRGGMGRRPREGNDACVDELNGQGNNQGLGANGGYRGSQWECRGSQ</sequence>
<feature type="region of interest" description="Disordered" evidence="1">
    <location>
        <begin position="19"/>
        <end position="87"/>
    </location>
</feature>
<evidence type="ECO:0000313" key="2">
    <source>
        <dbReference type="EMBL" id="GJT64467.1"/>
    </source>
</evidence>
<feature type="compositionally biased region" description="Gly residues" evidence="1">
    <location>
        <begin position="66"/>
        <end position="77"/>
    </location>
</feature>
<keyword evidence="3" id="KW-1185">Reference proteome</keyword>
<proteinExistence type="predicted"/>
<dbReference type="EMBL" id="BQNB010017546">
    <property type="protein sequence ID" value="GJT64467.1"/>
    <property type="molecule type" value="Genomic_DNA"/>
</dbReference>